<dbReference type="PANTHER" id="PTHR43280:SF28">
    <property type="entry name" value="HTH-TYPE TRANSCRIPTIONAL ACTIVATOR RHAS"/>
    <property type="match status" value="1"/>
</dbReference>
<reference evidence="3 4" key="1">
    <citation type="submission" date="2018-08" db="EMBL/GenBank/DDBJ databases">
        <title>Chitinophaga sp. K20C18050901, a novel bacterium isolated from forest soil.</title>
        <authorList>
            <person name="Wang C."/>
        </authorList>
    </citation>
    <scope>NUCLEOTIDE SEQUENCE [LARGE SCALE GENOMIC DNA]</scope>
    <source>
        <strain evidence="3 4">K20C18050901</strain>
    </source>
</reference>
<dbReference type="SMART" id="SM00342">
    <property type="entry name" value="HTH_ARAC"/>
    <property type="match status" value="1"/>
</dbReference>
<dbReference type="InterPro" id="IPR018060">
    <property type="entry name" value="HTH_AraC"/>
</dbReference>
<organism evidence="3 4">
    <name type="scientific">Chitinophaga silvisoli</name>
    <dbReference type="NCBI Taxonomy" id="2291814"/>
    <lineage>
        <taxon>Bacteria</taxon>
        <taxon>Pseudomonadati</taxon>
        <taxon>Bacteroidota</taxon>
        <taxon>Chitinophagia</taxon>
        <taxon>Chitinophagales</taxon>
        <taxon>Chitinophagaceae</taxon>
        <taxon>Chitinophaga</taxon>
    </lineage>
</organism>
<proteinExistence type="predicted"/>
<feature type="domain" description="HTH araC/xylS-type" evidence="2">
    <location>
        <begin position="238"/>
        <end position="338"/>
    </location>
</feature>
<dbReference type="Gene3D" id="1.10.10.60">
    <property type="entry name" value="Homeodomain-like"/>
    <property type="match status" value="2"/>
</dbReference>
<evidence type="ECO:0000259" key="2">
    <source>
        <dbReference type="PROSITE" id="PS01124"/>
    </source>
</evidence>
<dbReference type="Proteomes" id="UP000261174">
    <property type="component" value="Unassembled WGS sequence"/>
</dbReference>
<dbReference type="AlphaFoldDB" id="A0A3E1P9B8"/>
<dbReference type="PROSITE" id="PS01124">
    <property type="entry name" value="HTH_ARAC_FAMILY_2"/>
    <property type="match status" value="1"/>
</dbReference>
<gene>
    <name evidence="3" type="ORF">DXN04_04600</name>
</gene>
<evidence type="ECO:0000313" key="4">
    <source>
        <dbReference type="Proteomes" id="UP000261174"/>
    </source>
</evidence>
<evidence type="ECO:0000256" key="1">
    <source>
        <dbReference type="ARBA" id="ARBA00023125"/>
    </source>
</evidence>
<keyword evidence="1" id="KW-0238">DNA-binding</keyword>
<dbReference type="EMBL" id="QTJV01000001">
    <property type="protein sequence ID" value="RFM36785.1"/>
    <property type="molecule type" value="Genomic_DNA"/>
</dbReference>
<evidence type="ECO:0000313" key="3">
    <source>
        <dbReference type="EMBL" id="RFM36785.1"/>
    </source>
</evidence>
<sequence length="341" mass="39803">MQSVKDQYLMYVCCYAPCINVLPFAAQSVCNPSFFKSKTTGSRFQGSVNKQDKAVSNQDAYICNMEHIKDNFSIEILECTQWTERNRKNNFFELVYILKGHGQHIANHLPTPYQPGQVFLLPAAKCHAYDIEEKTTFLFIRFTTHYFAPGIIDYTQWINRINFILANHDYLPGELVTDPDDKVQLIRFLDIIQYEYNKHESCGPSIIRNTLVSILALISRNIQKKIQSTRSYKDRRFTHLIEYINYNLLDPDKITVKHLAAQFHIPATYFSEYFSRNADETFQEYILRSKIRIAASRAKYTTAPFLEIALDLGFTDSSHLNKVMKKYTGKNMRSTRQEMQE</sequence>
<dbReference type="InterPro" id="IPR037923">
    <property type="entry name" value="HTH-like"/>
</dbReference>
<accession>A0A3E1P9B8</accession>
<name>A0A3E1P9B8_9BACT</name>
<dbReference type="GO" id="GO:0043565">
    <property type="term" value="F:sequence-specific DNA binding"/>
    <property type="evidence" value="ECO:0007669"/>
    <property type="project" value="InterPro"/>
</dbReference>
<dbReference type="PANTHER" id="PTHR43280">
    <property type="entry name" value="ARAC-FAMILY TRANSCRIPTIONAL REGULATOR"/>
    <property type="match status" value="1"/>
</dbReference>
<dbReference type="GO" id="GO:0003700">
    <property type="term" value="F:DNA-binding transcription factor activity"/>
    <property type="evidence" value="ECO:0007669"/>
    <property type="project" value="InterPro"/>
</dbReference>
<protein>
    <submittedName>
        <fullName evidence="3">Helix-turn-helix domain-containing protein</fullName>
    </submittedName>
</protein>
<comment type="caution">
    <text evidence="3">The sequence shown here is derived from an EMBL/GenBank/DDBJ whole genome shotgun (WGS) entry which is preliminary data.</text>
</comment>
<dbReference type="SUPFAM" id="SSF51215">
    <property type="entry name" value="Regulatory protein AraC"/>
    <property type="match status" value="1"/>
</dbReference>
<dbReference type="Pfam" id="PF12833">
    <property type="entry name" value="HTH_18"/>
    <property type="match status" value="1"/>
</dbReference>
<keyword evidence="4" id="KW-1185">Reference proteome</keyword>